<dbReference type="AlphaFoldDB" id="A0A1I7K203"/>
<dbReference type="OrthoDB" id="115983at2"/>
<proteinExistence type="predicted"/>
<gene>
    <name evidence="2" type="ORF">SAMN05216552_101488</name>
</gene>
<keyword evidence="3" id="KW-1185">Reference proteome</keyword>
<evidence type="ECO:0000313" key="3">
    <source>
        <dbReference type="Proteomes" id="UP000199391"/>
    </source>
</evidence>
<feature type="signal peptide" evidence="1">
    <location>
        <begin position="1"/>
        <end position="22"/>
    </location>
</feature>
<dbReference type="Proteomes" id="UP000199391">
    <property type="component" value="Unassembled WGS sequence"/>
</dbReference>
<reference evidence="3" key="1">
    <citation type="submission" date="2016-10" db="EMBL/GenBank/DDBJ databases">
        <authorList>
            <person name="Varghese N."/>
            <person name="Submissions S."/>
        </authorList>
    </citation>
    <scope>NUCLEOTIDE SEQUENCE [LARGE SCALE GENOMIC DNA]</scope>
    <source>
        <strain evidence="3">CGMCC 1.11014</strain>
    </source>
</reference>
<accession>A0A1I7K203</accession>
<dbReference type="EMBL" id="FPBO01000014">
    <property type="protein sequence ID" value="SFU91454.1"/>
    <property type="molecule type" value="Genomic_DNA"/>
</dbReference>
<evidence type="ECO:0000313" key="2">
    <source>
        <dbReference type="EMBL" id="SFU91454.1"/>
    </source>
</evidence>
<keyword evidence="1" id="KW-0732">Signal</keyword>
<evidence type="ECO:0000256" key="1">
    <source>
        <dbReference type="SAM" id="SignalP"/>
    </source>
</evidence>
<dbReference type="RefSeq" id="WP_143133178.1">
    <property type="nucleotide sequence ID" value="NZ_FPBO01000014.1"/>
</dbReference>
<sequence length="241" mass="25468">MGTLLLKSLACVSALACCQALATEDSGTPGPGRWEINTGASLELLDGAGTLALPDTEVNYGIGEALQLTLAMPLVRLREDGARARSGWGSATAGAKWRLLEDEGGMSLALFPRFTWNPASSAARRGLASPGHSLLMPVIVGFSHGGSAVYAELGRNLVQRGPHEWQAGLKATKQCTETFECIAELEHSRVPRDGSQTMASAGGKWRLSDSVIVEGSAGRDIGGGREGRRRLVLYLGLQLLR</sequence>
<evidence type="ECO:0008006" key="4">
    <source>
        <dbReference type="Google" id="ProtNLM"/>
    </source>
</evidence>
<feature type="chain" id="PRO_5011562003" description="Transporter" evidence="1">
    <location>
        <begin position="23"/>
        <end position="241"/>
    </location>
</feature>
<organism evidence="2 3">
    <name type="scientific">Pseudoduganella namucuonensis</name>
    <dbReference type="NCBI Taxonomy" id="1035707"/>
    <lineage>
        <taxon>Bacteria</taxon>
        <taxon>Pseudomonadati</taxon>
        <taxon>Pseudomonadota</taxon>
        <taxon>Betaproteobacteria</taxon>
        <taxon>Burkholderiales</taxon>
        <taxon>Oxalobacteraceae</taxon>
        <taxon>Telluria group</taxon>
        <taxon>Pseudoduganella</taxon>
    </lineage>
</organism>
<name>A0A1I7K203_9BURK</name>
<protein>
    <recommendedName>
        <fullName evidence="4">Transporter</fullName>
    </recommendedName>
</protein>